<dbReference type="EMBL" id="CP020465">
    <property type="protein sequence ID" value="ASP49034.1"/>
    <property type="molecule type" value="Genomic_DNA"/>
</dbReference>
<reference evidence="4 5" key="1">
    <citation type="submission" date="2017-08" db="EMBL/GenBank/DDBJ databases">
        <title>Complete genome of Colwellia sp. NB097-1, a psychrophile bacterium ioslated from Bering Sea.</title>
        <authorList>
            <person name="Chen X."/>
        </authorList>
    </citation>
    <scope>NUCLEOTIDE SEQUENCE [LARGE SCALE GENOMIC DNA]</scope>
    <source>
        <strain evidence="4 5">NB097-1</strain>
    </source>
</reference>
<evidence type="ECO:0000313" key="4">
    <source>
        <dbReference type="EMBL" id="ASP49034.1"/>
    </source>
</evidence>
<dbReference type="RefSeq" id="WP_081152764.1">
    <property type="nucleotide sequence ID" value="NZ_CP020465.1"/>
</dbReference>
<feature type="domain" description="NADPH-dependent FMN reductase-like" evidence="3">
    <location>
        <begin position="1"/>
        <end position="115"/>
    </location>
</feature>
<dbReference type="PANTHER" id="PTHR43278">
    <property type="entry name" value="NAD(P)H-DEPENDENT FMN-CONTAINING OXIDOREDUCTASE YWQN-RELATED"/>
    <property type="match status" value="1"/>
</dbReference>
<dbReference type="GO" id="GO:0016491">
    <property type="term" value="F:oxidoreductase activity"/>
    <property type="evidence" value="ECO:0007669"/>
    <property type="project" value="InterPro"/>
</dbReference>
<evidence type="ECO:0000313" key="5">
    <source>
        <dbReference type="Proteomes" id="UP000202259"/>
    </source>
</evidence>
<dbReference type="InterPro" id="IPR029039">
    <property type="entry name" value="Flavoprotein-like_sf"/>
</dbReference>
<sequence>MKTAIILASSREHGNTQQLANLYMEHQPCDLFNLTDYSISVFDYQHRNQHDDFLGLINTLVEYDHLVFATPVYWYSMSAQLKIFIDRLSDLLTIEKKLGRTLKGKSCSILATGADNEVPECFVAAFKLTANYFGIKFTSTFYCSCEDDFIVQEHVNNLTTYLAMECSNGARQTQKIIE</sequence>
<keyword evidence="5" id="KW-1185">Reference proteome</keyword>
<dbReference type="KEGG" id="cber:B5D82_15405"/>
<dbReference type="OrthoDB" id="9805976at2"/>
<dbReference type="SUPFAM" id="SSF52218">
    <property type="entry name" value="Flavoproteins"/>
    <property type="match status" value="1"/>
</dbReference>
<dbReference type="AlphaFoldDB" id="A0A222GCE2"/>
<dbReference type="Proteomes" id="UP000202259">
    <property type="component" value="Chromosome"/>
</dbReference>
<dbReference type="InterPro" id="IPR005025">
    <property type="entry name" value="FMN_Rdtase-like_dom"/>
</dbReference>
<dbReference type="PANTHER" id="PTHR43278:SF4">
    <property type="entry name" value="NAD(P)H-DEPENDENT FMN-CONTAINING OXIDOREDUCTASE YWQN-RELATED"/>
    <property type="match status" value="1"/>
</dbReference>
<accession>A0A222GCE2</accession>
<proteinExistence type="predicted"/>
<keyword evidence="1" id="KW-0285">Flavoprotein</keyword>
<organism evidence="4 5">
    <name type="scientific">Cognaticolwellia beringensis</name>
    <dbReference type="NCBI Taxonomy" id="1967665"/>
    <lineage>
        <taxon>Bacteria</taxon>
        <taxon>Pseudomonadati</taxon>
        <taxon>Pseudomonadota</taxon>
        <taxon>Gammaproteobacteria</taxon>
        <taxon>Alteromonadales</taxon>
        <taxon>Colwelliaceae</taxon>
        <taxon>Cognaticolwellia</taxon>
    </lineage>
</organism>
<keyword evidence="2" id="KW-0288">FMN</keyword>
<name>A0A222GCE2_9GAMM</name>
<gene>
    <name evidence="4" type="ORF">B5D82_15405</name>
</gene>
<dbReference type="Pfam" id="PF03358">
    <property type="entry name" value="FMN_red"/>
    <property type="match status" value="1"/>
</dbReference>
<evidence type="ECO:0000256" key="2">
    <source>
        <dbReference type="ARBA" id="ARBA00022643"/>
    </source>
</evidence>
<protein>
    <submittedName>
        <fullName evidence="4">NADPH-dependent oxidoreductase</fullName>
    </submittedName>
</protein>
<evidence type="ECO:0000256" key="1">
    <source>
        <dbReference type="ARBA" id="ARBA00022630"/>
    </source>
</evidence>
<dbReference type="InterPro" id="IPR051796">
    <property type="entry name" value="ISF_SsuE-like"/>
</dbReference>
<evidence type="ECO:0000259" key="3">
    <source>
        <dbReference type="Pfam" id="PF03358"/>
    </source>
</evidence>
<dbReference type="Gene3D" id="3.40.50.360">
    <property type="match status" value="1"/>
</dbReference>